<dbReference type="SUPFAM" id="SSF81383">
    <property type="entry name" value="F-box domain"/>
    <property type="match status" value="1"/>
</dbReference>
<keyword evidence="3" id="KW-1185">Reference proteome</keyword>
<feature type="domain" description="F-box" evidence="1">
    <location>
        <begin position="57"/>
        <end position="104"/>
    </location>
</feature>
<evidence type="ECO:0000313" key="2">
    <source>
        <dbReference type="EMBL" id="KAK8096122.1"/>
    </source>
</evidence>
<proteinExistence type="predicted"/>
<dbReference type="InterPro" id="IPR001810">
    <property type="entry name" value="F-box_dom"/>
</dbReference>
<dbReference type="Proteomes" id="UP001392437">
    <property type="component" value="Unassembled WGS sequence"/>
</dbReference>
<dbReference type="InterPro" id="IPR036047">
    <property type="entry name" value="F-box-like_dom_sf"/>
</dbReference>
<dbReference type="AlphaFoldDB" id="A0AAW0QA87"/>
<evidence type="ECO:0000313" key="3">
    <source>
        <dbReference type="Proteomes" id="UP001392437"/>
    </source>
</evidence>
<sequence length="324" mass="36955">MRMTAPKPPSDKEAIVRICSYHRDDFSRLVVHSSPEEMEAVQYSLRAAFSTPPMASLGILEQLPDELIAMIIPQLDIHSYFRFRQLNRRARLVSAEYLKEYTIIAAHGLEGLRGLLRGNLDHRFTIIDLYRTLITRDCLLCGGFGGFLYIPSNTRCCFRCINQAEELSLLSTTMFYKCAGVRASEAKPYLLASTLRTVPGHYARMTKPAKRNKYLISVEAALEALAAHDVVCRPNFPPVTYSRDDPSVERRRMACTALPWYDPLTAEIERGVNCKGCLRRDNGGMMRAIERAKKERSFSKEGFLDHFDNCWRAKDVWNESLSLD</sequence>
<gene>
    <name evidence="2" type="ORF">PG999_014144</name>
</gene>
<evidence type="ECO:0000259" key="1">
    <source>
        <dbReference type="PROSITE" id="PS50181"/>
    </source>
</evidence>
<reference evidence="2 3" key="1">
    <citation type="submission" date="2023-01" db="EMBL/GenBank/DDBJ databases">
        <title>Analysis of 21 Apiospora genomes using comparative genomics revels a genus with tremendous synthesis potential of carbohydrate active enzymes and secondary metabolites.</title>
        <authorList>
            <person name="Sorensen T."/>
        </authorList>
    </citation>
    <scope>NUCLEOTIDE SEQUENCE [LARGE SCALE GENOMIC DNA]</scope>
    <source>
        <strain evidence="2 3">CBS 117206</strain>
    </source>
</reference>
<accession>A0AAW0QA87</accession>
<comment type="caution">
    <text evidence="2">The sequence shown here is derived from an EMBL/GenBank/DDBJ whole genome shotgun (WGS) entry which is preliminary data.</text>
</comment>
<name>A0AAW0QA87_9PEZI</name>
<protein>
    <recommendedName>
        <fullName evidence="1">F-box domain-containing protein</fullName>
    </recommendedName>
</protein>
<dbReference type="PROSITE" id="PS50181">
    <property type="entry name" value="FBOX"/>
    <property type="match status" value="1"/>
</dbReference>
<dbReference type="EMBL" id="JAQQWP010000011">
    <property type="protein sequence ID" value="KAK8096122.1"/>
    <property type="molecule type" value="Genomic_DNA"/>
</dbReference>
<organism evidence="2 3">
    <name type="scientific">Apiospora kogelbergensis</name>
    <dbReference type="NCBI Taxonomy" id="1337665"/>
    <lineage>
        <taxon>Eukaryota</taxon>
        <taxon>Fungi</taxon>
        <taxon>Dikarya</taxon>
        <taxon>Ascomycota</taxon>
        <taxon>Pezizomycotina</taxon>
        <taxon>Sordariomycetes</taxon>
        <taxon>Xylariomycetidae</taxon>
        <taxon>Amphisphaeriales</taxon>
        <taxon>Apiosporaceae</taxon>
        <taxon>Apiospora</taxon>
    </lineage>
</organism>